<keyword evidence="8" id="KW-0969">Cilium</keyword>
<dbReference type="GO" id="GO:0015031">
    <property type="term" value="P:protein transport"/>
    <property type="evidence" value="ECO:0007669"/>
    <property type="project" value="UniProtKB-KW"/>
</dbReference>
<accession>A0A6G3ZV21</accession>
<dbReference type="GO" id="GO:0005829">
    <property type="term" value="C:cytosol"/>
    <property type="evidence" value="ECO:0007669"/>
    <property type="project" value="TreeGrafter"/>
</dbReference>
<dbReference type="AlphaFoldDB" id="A0A6G3ZV21"/>
<comment type="function">
    <text evidence="1">Needed for flagellar regrowth and assembly.</text>
</comment>
<keyword evidence="3" id="KW-0813">Transport</keyword>
<dbReference type="PANTHER" id="PTHR34982">
    <property type="entry name" value="YOP PROTEINS TRANSLOCATION PROTEIN L"/>
    <property type="match status" value="1"/>
</dbReference>
<comment type="caution">
    <text evidence="8">The sequence shown here is derived from an EMBL/GenBank/DDBJ whole genome shotgun (WGS) entry which is preliminary data.</text>
</comment>
<evidence type="ECO:0000256" key="4">
    <source>
        <dbReference type="ARBA" id="ARBA00022795"/>
    </source>
</evidence>
<evidence type="ECO:0000256" key="2">
    <source>
        <dbReference type="ARBA" id="ARBA00006602"/>
    </source>
</evidence>
<dbReference type="Pfam" id="PF02108">
    <property type="entry name" value="FliH"/>
    <property type="match status" value="1"/>
</dbReference>
<dbReference type="InterPro" id="IPR051472">
    <property type="entry name" value="T3SS_Stator/FliH"/>
</dbReference>
<dbReference type="InterPro" id="IPR018035">
    <property type="entry name" value="Flagellar_FliH/T3SS_HrpE"/>
</dbReference>
<dbReference type="RefSeq" id="WP_163943689.1">
    <property type="nucleotide sequence ID" value="NZ_JAAIKC010000001.1"/>
</dbReference>
<name>A0A6G3ZV21_9BACL</name>
<proteinExistence type="inferred from homology"/>
<evidence type="ECO:0000313" key="8">
    <source>
        <dbReference type="EMBL" id="NEW05544.1"/>
    </source>
</evidence>
<organism evidence="8">
    <name type="scientific">Paenibacillus sp. SYP-B3998</name>
    <dbReference type="NCBI Taxonomy" id="2678564"/>
    <lineage>
        <taxon>Bacteria</taxon>
        <taxon>Bacillati</taxon>
        <taxon>Bacillota</taxon>
        <taxon>Bacilli</taxon>
        <taxon>Bacillales</taxon>
        <taxon>Paenibacillaceae</taxon>
        <taxon>Paenibacillus</taxon>
    </lineage>
</organism>
<keyword evidence="8" id="KW-0282">Flagellum</keyword>
<evidence type="ECO:0000256" key="1">
    <source>
        <dbReference type="ARBA" id="ARBA00003041"/>
    </source>
</evidence>
<evidence type="ECO:0000256" key="3">
    <source>
        <dbReference type="ARBA" id="ARBA00022448"/>
    </source>
</evidence>
<reference evidence="8" key="1">
    <citation type="submission" date="2020-02" db="EMBL/GenBank/DDBJ databases">
        <authorList>
            <person name="Shen X.-R."/>
            <person name="Zhang Y.-X."/>
        </authorList>
    </citation>
    <scope>NUCLEOTIDE SEQUENCE</scope>
    <source>
        <strain evidence="8">SYP-B3998</strain>
    </source>
</reference>
<sequence>MILLSNVIKSFAYVSLDDKKLVESLSPQQLYLAGLLEDEESAKNQLTPEQQQELTEATSLKDQILQDAEAFASEQIQLAMQECTALREQVDVEITTWWNERRDADEMHVSEAKQAGFEEGYQQGIHQAEEALRQEYNEMLSEARTILEQAYTLKQQIIQESEPFLIELSTSIAEKVIGRQLSLNPEWVLDLVQKVLSRRREKGIITLCVTPSQFSYIQDAREELLTSIDSQAELEIIPDSSVQDHGCVIRSSYGSIDARIDTQLKEIKSALQQMAIQSEGAES</sequence>
<keyword evidence="4" id="KW-1005">Bacterial flagellum biogenesis</keyword>
<dbReference type="GO" id="GO:0044781">
    <property type="term" value="P:bacterial-type flagellum organization"/>
    <property type="evidence" value="ECO:0007669"/>
    <property type="project" value="UniProtKB-KW"/>
</dbReference>
<dbReference type="PANTHER" id="PTHR34982:SF1">
    <property type="entry name" value="FLAGELLAR ASSEMBLY PROTEIN FLIH"/>
    <property type="match status" value="1"/>
</dbReference>
<keyword evidence="8" id="KW-0966">Cell projection</keyword>
<evidence type="ECO:0000256" key="6">
    <source>
        <dbReference type="ARBA" id="ARBA00023225"/>
    </source>
</evidence>
<protein>
    <submittedName>
        <fullName evidence="8">Flagellar assembly protein FliH</fullName>
    </submittedName>
</protein>
<comment type="similarity">
    <text evidence="2">Belongs to the FliH family.</text>
</comment>
<feature type="domain" description="Flagellar assembly protein FliH/Type III secretion system HrpE" evidence="7">
    <location>
        <begin position="141"/>
        <end position="267"/>
    </location>
</feature>
<gene>
    <name evidence="8" type="ORF">GK047_05865</name>
</gene>
<keyword evidence="5" id="KW-0653">Protein transport</keyword>
<dbReference type="EMBL" id="JAAIKC010000001">
    <property type="protein sequence ID" value="NEW05544.1"/>
    <property type="molecule type" value="Genomic_DNA"/>
</dbReference>
<evidence type="ECO:0000256" key="5">
    <source>
        <dbReference type="ARBA" id="ARBA00022927"/>
    </source>
</evidence>
<keyword evidence="6" id="KW-1006">Bacterial flagellum protein export</keyword>
<evidence type="ECO:0000259" key="7">
    <source>
        <dbReference type="Pfam" id="PF02108"/>
    </source>
</evidence>